<gene>
    <name evidence="1" type="ORF">F4820DRAFT_204176</name>
</gene>
<organism evidence="1 2">
    <name type="scientific">Hypoxylon rubiginosum</name>
    <dbReference type="NCBI Taxonomy" id="110542"/>
    <lineage>
        <taxon>Eukaryota</taxon>
        <taxon>Fungi</taxon>
        <taxon>Dikarya</taxon>
        <taxon>Ascomycota</taxon>
        <taxon>Pezizomycotina</taxon>
        <taxon>Sordariomycetes</taxon>
        <taxon>Xylariomycetidae</taxon>
        <taxon>Xylariales</taxon>
        <taxon>Hypoxylaceae</taxon>
        <taxon>Hypoxylon</taxon>
    </lineage>
</organism>
<dbReference type="Proteomes" id="UP001497700">
    <property type="component" value="Unassembled WGS sequence"/>
</dbReference>
<protein>
    <submittedName>
        <fullName evidence="1">NAD(P)-binding protein</fullName>
    </submittedName>
</protein>
<sequence>MAKGSILVTGANGGLGSAIAEQVLSRPSLAQDYHGLYTVRKVETADALKKVLSGAAKVKHQYDIVPLDLASLESVRKVAADINARVASGQIPPIRALILSAAYQEHDDQNFTNDGFDMTFQATYLSHFLLALLLLQSLDKEEGRVVVVGSWTHDTTDPRNKVGPYGNSYIPKEYQQIFSDPEGSTEPVAKGKWSVPAGQTEDPCAGMRRYGAAKLSQVMMMRELARRVAKDPTLSKVSVLAFDPAAMVSSLTRRGSWFVRVFLIQILGALFAPLATWLNPNGDLRTTWKSASDAIHASFDTDGGLGEHPNGLYLNGNAVSDVGPEAKDEAKCRRLWSDSLGYAGVKEGDTVLADWR</sequence>
<comment type="caution">
    <text evidence="1">The sequence shown here is derived from an EMBL/GenBank/DDBJ whole genome shotgun (WGS) entry which is preliminary data.</text>
</comment>
<keyword evidence="2" id="KW-1185">Reference proteome</keyword>
<reference evidence="1 2" key="1">
    <citation type="journal article" date="2022" name="New Phytol.">
        <title>Ecological generalism drives hyperdiversity of secondary metabolite gene clusters in xylarialean endophytes.</title>
        <authorList>
            <person name="Franco M.E.E."/>
            <person name="Wisecaver J.H."/>
            <person name="Arnold A.E."/>
            <person name="Ju Y.M."/>
            <person name="Slot J.C."/>
            <person name="Ahrendt S."/>
            <person name="Moore L.P."/>
            <person name="Eastman K.E."/>
            <person name="Scott K."/>
            <person name="Konkel Z."/>
            <person name="Mondo S.J."/>
            <person name="Kuo A."/>
            <person name="Hayes R.D."/>
            <person name="Haridas S."/>
            <person name="Andreopoulos B."/>
            <person name="Riley R."/>
            <person name="LaButti K."/>
            <person name="Pangilinan J."/>
            <person name="Lipzen A."/>
            <person name="Amirebrahimi M."/>
            <person name="Yan J."/>
            <person name="Adam C."/>
            <person name="Keymanesh K."/>
            <person name="Ng V."/>
            <person name="Louie K."/>
            <person name="Northen T."/>
            <person name="Drula E."/>
            <person name="Henrissat B."/>
            <person name="Hsieh H.M."/>
            <person name="Youens-Clark K."/>
            <person name="Lutzoni F."/>
            <person name="Miadlikowska J."/>
            <person name="Eastwood D.C."/>
            <person name="Hamelin R.C."/>
            <person name="Grigoriev I.V."/>
            <person name="U'Ren J.M."/>
        </authorList>
    </citation>
    <scope>NUCLEOTIDE SEQUENCE [LARGE SCALE GENOMIC DNA]</scope>
    <source>
        <strain evidence="1 2">CBS 119005</strain>
    </source>
</reference>
<name>A0ACB9YHX6_9PEZI</name>
<proteinExistence type="predicted"/>
<dbReference type="EMBL" id="MU393690">
    <property type="protein sequence ID" value="KAI4858767.1"/>
    <property type="molecule type" value="Genomic_DNA"/>
</dbReference>
<evidence type="ECO:0000313" key="2">
    <source>
        <dbReference type="Proteomes" id="UP001497700"/>
    </source>
</evidence>
<accession>A0ACB9YHX6</accession>
<evidence type="ECO:0000313" key="1">
    <source>
        <dbReference type="EMBL" id="KAI4858767.1"/>
    </source>
</evidence>